<feature type="chain" id="PRO_5001710814" evidence="11">
    <location>
        <begin position="32"/>
        <end position="1134"/>
    </location>
</feature>
<feature type="active site" description="Charge relay system" evidence="7 8">
    <location>
        <position position="197"/>
    </location>
</feature>
<name>A0A075UWG8_9PSEU</name>
<keyword evidence="15" id="KW-1185">Reference proteome</keyword>
<evidence type="ECO:0000256" key="2">
    <source>
        <dbReference type="ARBA" id="ARBA00022512"/>
    </source>
</evidence>
<dbReference type="PRINTS" id="PR00723">
    <property type="entry name" value="SUBTILISIN"/>
</dbReference>
<dbReference type="PANTHER" id="PTHR43806:SF11">
    <property type="entry name" value="CEREVISIN-RELATED"/>
    <property type="match status" value="1"/>
</dbReference>
<dbReference type="Gene3D" id="3.40.50.200">
    <property type="entry name" value="Peptidase S8/S53 domain"/>
    <property type="match status" value="2"/>
</dbReference>
<dbReference type="EMBL" id="CP008953">
    <property type="protein sequence ID" value="AIG74565.1"/>
    <property type="molecule type" value="Genomic_DNA"/>
</dbReference>
<dbReference type="HOGENOM" id="CLU_005356_0_0_11"/>
<dbReference type="Pfam" id="PF00082">
    <property type="entry name" value="Peptidase_S8"/>
    <property type="match status" value="1"/>
</dbReference>
<dbReference type="InterPro" id="IPR000209">
    <property type="entry name" value="Peptidase_S8/S53_dom"/>
</dbReference>
<dbReference type="Pfam" id="PF02225">
    <property type="entry name" value="PA"/>
    <property type="match status" value="1"/>
</dbReference>
<dbReference type="PANTHER" id="PTHR43806">
    <property type="entry name" value="PEPTIDASE S8"/>
    <property type="match status" value="1"/>
</dbReference>
<feature type="region of interest" description="Disordered" evidence="10">
    <location>
        <begin position="1107"/>
        <end position="1134"/>
    </location>
</feature>
<evidence type="ECO:0000256" key="11">
    <source>
        <dbReference type="SAM" id="SignalP"/>
    </source>
</evidence>
<evidence type="ECO:0000256" key="4">
    <source>
        <dbReference type="ARBA" id="ARBA00022729"/>
    </source>
</evidence>
<dbReference type="GO" id="GO:0006508">
    <property type="term" value="P:proteolysis"/>
    <property type="evidence" value="ECO:0007669"/>
    <property type="project" value="UniProtKB-KW"/>
</dbReference>
<feature type="region of interest" description="Disordered" evidence="10">
    <location>
        <begin position="562"/>
        <end position="590"/>
    </location>
</feature>
<dbReference type="PROSITE" id="PS00136">
    <property type="entry name" value="SUBTILASE_ASP"/>
    <property type="match status" value="1"/>
</dbReference>
<feature type="domain" description="PA" evidence="13">
    <location>
        <begin position="449"/>
        <end position="518"/>
    </location>
</feature>
<keyword evidence="2" id="KW-0964">Secreted</keyword>
<dbReference type="eggNOG" id="COG1404">
    <property type="taxonomic scope" value="Bacteria"/>
</dbReference>
<dbReference type="InterPro" id="IPR036852">
    <property type="entry name" value="Peptidase_S8/S53_dom_sf"/>
</dbReference>
<comment type="similarity">
    <text evidence="1 8 9">Belongs to the peptidase S8 family.</text>
</comment>
<feature type="active site" description="Charge relay system" evidence="7 8">
    <location>
        <position position="616"/>
    </location>
</feature>
<dbReference type="PROSITE" id="PS00137">
    <property type="entry name" value="SUBTILASE_HIS"/>
    <property type="match status" value="1"/>
</dbReference>
<keyword evidence="2" id="KW-0134">Cell wall</keyword>
<protein>
    <submittedName>
        <fullName evidence="14">Subtilisin family peptidase</fullName>
    </submittedName>
</protein>
<dbReference type="PROSITE" id="PS00138">
    <property type="entry name" value="SUBTILASE_SER"/>
    <property type="match status" value="1"/>
</dbReference>
<feature type="compositionally biased region" description="Polar residues" evidence="10">
    <location>
        <begin position="563"/>
        <end position="579"/>
    </location>
</feature>
<sequence length="1134" mass="115814">MNRSRVPRWAIRSSAAVFAALLATSVTGATAAAQDVPLADGVTPAKIDRNGFQGKVEPKLKAAQGQITAFVELAKQPAVDAFNAEQNKGAGKEKAKKAAKDAKAAAAATVNSVVGQLKAADAGTQLVTQTANAVAGAVVTADAAKIRELAKRPDVVSVKKVVPKTRTNSSAVQLTNTLASWQQTGRYGDGIRVGVIDDGIDYTHADFGGPGTAEAYNAINRDQATPAFPTDKVVGGIDLVGDAYDSGSDDPALKTPKPDPNPLACGHHGTHVAGTVAGFGVDEAGKTFTGDYKKLNKKKIEAMQIGPGTAPKALLYAIKVFGCDGSTNVTSQALDWSLDPDGDGDFTDHLDVVNLSLGGDFATPDDPDSLFVRKIAANNVVPVFSAGNGGDLNDVGGAPGNTPEALTVASSRDASVLRDAVEAVAPDGVKGAKTGQFSQNYATYDTLDVTAPVVTLSADNAAGCKPYSEADKAKAAGKIVFLEWDDNDATRACGSGARSNNAQAAGAKGALFSSTLEHFSAGIAGNAALPTFQLTGSATASVRPAVAAGTLQIRMTGKGRVSVPTTDQSIVDTPSSFTSRGGRGPAVKPDVAAPGDSISSALAGSGAGRLVISGTSMAAPHTSGITALIRQAHPDWSVEEVKASVINTAGHDIHDASGRVYGPQRVGSGRIDAKAALDNQVLAYVVDNPGFVSVNFGVVEAGGPVTLTKTVKVVNKGIKPVEYSVGYEAVNSLPGVEYTVDKPTVKLSPRGIALVKVTLKIADPKALRKVMDPTMAATQVGLARQFVADASGRIAFTPKSGTTVPLRLSVYSAPKPVSSINTPGNVNFGAGQNQAVLNLTGKGVDQGSGAQRYRSLISVLELQAESPQLPECDGDVTTDCTLNQTAKGADLRYIGAASTAPLAKAQGEPENALLAFGLTTWSDLANLGSNTSPFVDIDTTGDGQPDFETYVTKVTSTDVLVAVTVALKPGFPQVDIQPINGQLGDVDTNVYDTNVVVLPVSIAALGIDPNAASHKISYTVGTSGFYAAPGADSSTIDYVGTPLSFDALAPAYTVQGGGDSALGYVAKPGTALVVNRNAAAQDTVLGLLAIEHHNASGNRANVVKIQTNAGGGNTGVDRPGNGGRHTGRQPIGVG</sequence>
<dbReference type="InterPro" id="IPR050131">
    <property type="entry name" value="Peptidase_S8_subtilisin-like"/>
</dbReference>
<dbReference type="PROSITE" id="PS51892">
    <property type="entry name" value="SUBTILASE"/>
    <property type="match status" value="1"/>
</dbReference>
<proteinExistence type="inferred from homology"/>
<dbReference type="InterPro" id="IPR022398">
    <property type="entry name" value="Peptidase_S8_His-AS"/>
</dbReference>
<evidence type="ECO:0000256" key="10">
    <source>
        <dbReference type="SAM" id="MobiDB-lite"/>
    </source>
</evidence>
<evidence type="ECO:0000313" key="14">
    <source>
        <dbReference type="EMBL" id="AIG74565.1"/>
    </source>
</evidence>
<feature type="signal peptide" evidence="11">
    <location>
        <begin position="1"/>
        <end position="31"/>
    </location>
</feature>
<feature type="domain" description="Peptidase S8/S53" evidence="12">
    <location>
        <begin position="188"/>
        <end position="654"/>
    </location>
</feature>
<dbReference type="CDD" id="cd07474">
    <property type="entry name" value="Peptidases_S8_subtilisin_Vpr-like"/>
    <property type="match status" value="1"/>
</dbReference>
<dbReference type="KEGG" id="aja:AJAP_08290"/>
<reference evidence="14 15" key="1">
    <citation type="journal article" date="2014" name="J. Biotechnol.">
        <title>Complete genome sequence of the actinobacterium Amycolatopsis japonica MG417-CF17(T) (=DSM 44213T) producing (S,S)-N,N'-ethylenediaminedisuccinic acid.</title>
        <authorList>
            <person name="Stegmann E."/>
            <person name="Albersmeier A."/>
            <person name="Spohn M."/>
            <person name="Gert H."/>
            <person name="Weber T."/>
            <person name="Wohlleben W."/>
            <person name="Kalinowski J."/>
            <person name="Ruckert C."/>
        </authorList>
    </citation>
    <scope>NUCLEOTIDE SEQUENCE [LARGE SCALE GENOMIC DNA]</scope>
    <source>
        <strain evidence="15">MG417-CF17 (DSM 44213)</strain>
    </source>
</reference>
<evidence type="ECO:0000256" key="7">
    <source>
        <dbReference type="PIRSR" id="PIRSR615500-1"/>
    </source>
</evidence>
<evidence type="ECO:0000256" key="1">
    <source>
        <dbReference type="ARBA" id="ARBA00011073"/>
    </source>
</evidence>
<dbReference type="InterPro" id="IPR023828">
    <property type="entry name" value="Peptidase_S8_Ser-AS"/>
</dbReference>
<dbReference type="AlphaFoldDB" id="A0A075UWG8"/>
<accession>A0A075UWG8</accession>
<dbReference type="Proteomes" id="UP000028492">
    <property type="component" value="Chromosome"/>
</dbReference>
<evidence type="ECO:0000256" key="8">
    <source>
        <dbReference type="PROSITE-ProRule" id="PRU01240"/>
    </source>
</evidence>
<keyword evidence="4 11" id="KW-0732">Signal</keyword>
<dbReference type="InterPro" id="IPR023827">
    <property type="entry name" value="Peptidase_S8_Asp-AS"/>
</dbReference>
<keyword evidence="5 8" id="KW-0378">Hydrolase</keyword>
<dbReference type="RefSeq" id="WP_038509376.1">
    <property type="nucleotide sequence ID" value="NZ_CP008953.1"/>
</dbReference>
<keyword evidence="3 8" id="KW-0645">Protease</keyword>
<dbReference type="InterPro" id="IPR034213">
    <property type="entry name" value="S8_Vpr-like"/>
</dbReference>
<evidence type="ECO:0000259" key="12">
    <source>
        <dbReference type="Pfam" id="PF00082"/>
    </source>
</evidence>
<evidence type="ECO:0000256" key="9">
    <source>
        <dbReference type="RuleBase" id="RU003355"/>
    </source>
</evidence>
<dbReference type="InterPro" id="IPR003137">
    <property type="entry name" value="PA_domain"/>
</dbReference>
<evidence type="ECO:0000256" key="5">
    <source>
        <dbReference type="ARBA" id="ARBA00022801"/>
    </source>
</evidence>
<organism evidence="14 15">
    <name type="scientific">Amycolatopsis japonica</name>
    <dbReference type="NCBI Taxonomy" id="208439"/>
    <lineage>
        <taxon>Bacteria</taxon>
        <taxon>Bacillati</taxon>
        <taxon>Actinomycetota</taxon>
        <taxon>Actinomycetes</taxon>
        <taxon>Pseudonocardiales</taxon>
        <taxon>Pseudonocardiaceae</taxon>
        <taxon>Amycolatopsis</taxon>
        <taxon>Amycolatopsis japonica group</taxon>
    </lineage>
</organism>
<evidence type="ECO:0000259" key="13">
    <source>
        <dbReference type="Pfam" id="PF02225"/>
    </source>
</evidence>
<feature type="compositionally biased region" description="Gly residues" evidence="10">
    <location>
        <begin position="1109"/>
        <end position="1124"/>
    </location>
</feature>
<dbReference type="GO" id="GO:0004252">
    <property type="term" value="F:serine-type endopeptidase activity"/>
    <property type="evidence" value="ECO:0007669"/>
    <property type="project" value="UniProtKB-UniRule"/>
</dbReference>
<evidence type="ECO:0000256" key="6">
    <source>
        <dbReference type="ARBA" id="ARBA00022825"/>
    </source>
</evidence>
<feature type="active site" description="Charge relay system" evidence="7 8">
    <location>
        <position position="268"/>
    </location>
</feature>
<gene>
    <name evidence="14" type="ORF">AJAP_08290</name>
</gene>
<evidence type="ECO:0000256" key="3">
    <source>
        <dbReference type="ARBA" id="ARBA00022670"/>
    </source>
</evidence>
<keyword evidence="6 8" id="KW-0720">Serine protease</keyword>
<evidence type="ECO:0000313" key="15">
    <source>
        <dbReference type="Proteomes" id="UP000028492"/>
    </source>
</evidence>
<dbReference type="InterPro" id="IPR015500">
    <property type="entry name" value="Peptidase_S8_subtilisin-rel"/>
</dbReference>
<dbReference type="SUPFAM" id="SSF52743">
    <property type="entry name" value="Subtilisin-like"/>
    <property type="match status" value="1"/>
</dbReference>
<dbReference type="STRING" id="208439.AJAP_08290"/>